<dbReference type="Gramene" id="C.cajan_02396.t">
    <property type="protein sequence ID" value="C.cajan_02396.t"/>
    <property type="gene ID" value="C.cajan_02396"/>
</dbReference>
<gene>
    <name evidence="1" type="ORF">KK1_002457</name>
</gene>
<organism evidence="1 2">
    <name type="scientific">Cajanus cajan</name>
    <name type="common">Pigeon pea</name>
    <name type="synonym">Cajanus indicus</name>
    <dbReference type="NCBI Taxonomy" id="3821"/>
    <lineage>
        <taxon>Eukaryota</taxon>
        <taxon>Viridiplantae</taxon>
        <taxon>Streptophyta</taxon>
        <taxon>Embryophyta</taxon>
        <taxon>Tracheophyta</taxon>
        <taxon>Spermatophyta</taxon>
        <taxon>Magnoliopsida</taxon>
        <taxon>eudicotyledons</taxon>
        <taxon>Gunneridae</taxon>
        <taxon>Pentapetalae</taxon>
        <taxon>rosids</taxon>
        <taxon>fabids</taxon>
        <taxon>Fabales</taxon>
        <taxon>Fabaceae</taxon>
        <taxon>Papilionoideae</taxon>
        <taxon>50 kb inversion clade</taxon>
        <taxon>NPAAA clade</taxon>
        <taxon>indigoferoid/millettioid clade</taxon>
        <taxon>Phaseoleae</taxon>
        <taxon>Cajanus</taxon>
    </lineage>
</organism>
<evidence type="ECO:0000313" key="1">
    <source>
        <dbReference type="EMBL" id="KYP56221.1"/>
    </source>
</evidence>
<protein>
    <submittedName>
        <fullName evidence="1">Uncharacterized protein</fullName>
    </submittedName>
</protein>
<accession>A0A151SN94</accession>
<sequence>MYEGVTTSVRTPRDEIKDFPIRIRAKTEPINSELELWRQNFETKDFCLCRKRHSIIRIVILARGDDNKMWK</sequence>
<keyword evidence="2" id="KW-1185">Reference proteome</keyword>
<proteinExistence type="predicted"/>
<dbReference type="EMBL" id="CM003613">
    <property type="protein sequence ID" value="KYP56221.1"/>
    <property type="molecule type" value="Genomic_DNA"/>
</dbReference>
<dbReference type="Proteomes" id="UP000075243">
    <property type="component" value="Chromosome 11"/>
</dbReference>
<dbReference type="AlphaFoldDB" id="A0A151SN94"/>
<name>A0A151SN94_CAJCA</name>
<reference evidence="1 2" key="1">
    <citation type="journal article" date="2012" name="Nat. Biotechnol.">
        <title>Draft genome sequence of pigeonpea (Cajanus cajan), an orphan legume crop of resource-poor farmers.</title>
        <authorList>
            <person name="Varshney R.K."/>
            <person name="Chen W."/>
            <person name="Li Y."/>
            <person name="Bharti A.K."/>
            <person name="Saxena R.K."/>
            <person name="Schlueter J.A."/>
            <person name="Donoghue M.T."/>
            <person name="Azam S."/>
            <person name="Fan G."/>
            <person name="Whaley A.M."/>
            <person name="Farmer A.D."/>
            <person name="Sheridan J."/>
            <person name="Iwata A."/>
            <person name="Tuteja R."/>
            <person name="Penmetsa R.V."/>
            <person name="Wu W."/>
            <person name="Upadhyaya H.D."/>
            <person name="Yang S.P."/>
            <person name="Shah T."/>
            <person name="Saxena K.B."/>
            <person name="Michael T."/>
            <person name="McCombie W.R."/>
            <person name="Yang B."/>
            <person name="Zhang G."/>
            <person name="Yang H."/>
            <person name="Wang J."/>
            <person name="Spillane C."/>
            <person name="Cook D.R."/>
            <person name="May G.D."/>
            <person name="Xu X."/>
            <person name="Jackson S.A."/>
        </authorList>
    </citation>
    <scope>NUCLEOTIDE SEQUENCE [LARGE SCALE GENOMIC DNA]</scope>
    <source>
        <strain evidence="2">cv. Asha</strain>
    </source>
</reference>
<evidence type="ECO:0000313" key="2">
    <source>
        <dbReference type="Proteomes" id="UP000075243"/>
    </source>
</evidence>